<gene>
    <name evidence="2" type="primary">LOC108806067</name>
</gene>
<protein>
    <submittedName>
        <fullName evidence="2">Uncharacterized protein LOC108806067</fullName>
    </submittedName>
</protein>
<name>A0A6J0JDB0_RAPSA</name>
<organism evidence="1 2">
    <name type="scientific">Raphanus sativus</name>
    <name type="common">Radish</name>
    <name type="synonym">Raphanus raphanistrum var. sativus</name>
    <dbReference type="NCBI Taxonomy" id="3726"/>
    <lineage>
        <taxon>Eukaryota</taxon>
        <taxon>Viridiplantae</taxon>
        <taxon>Streptophyta</taxon>
        <taxon>Embryophyta</taxon>
        <taxon>Tracheophyta</taxon>
        <taxon>Spermatophyta</taxon>
        <taxon>Magnoliopsida</taxon>
        <taxon>eudicotyledons</taxon>
        <taxon>Gunneridae</taxon>
        <taxon>Pentapetalae</taxon>
        <taxon>rosids</taxon>
        <taxon>malvids</taxon>
        <taxon>Brassicales</taxon>
        <taxon>Brassicaceae</taxon>
        <taxon>Brassiceae</taxon>
        <taxon>Raphanus</taxon>
    </lineage>
</organism>
<dbReference type="KEGG" id="rsz:108806067"/>
<reference evidence="2" key="2">
    <citation type="submission" date="2025-08" db="UniProtKB">
        <authorList>
            <consortium name="RefSeq"/>
        </authorList>
    </citation>
    <scope>IDENTIFICATION</scope>
    <source>
        <tissue evidence="2">Leaf</tissue>
    </source>
</reference>
<dbReference type="SUPFAM" id="SSF54001">
    <property type="entry name" value="Cysteine proteinases"/>
    <property type="match status" value="1"/>
</dbReference>
<dbReference type="Gene3D" id="3.90.70.10">
    <property type="entry name" value="Cysteine proteinases"/>
    <property type="match status" value="1"/>
</dbReference>
<sequence length="260" mass="29899">MTSFAAISNFVIQCHERAGAEEHLESYFQGLSQDVCNKWNFHNASLTEFLSTWRERRQDIVPTPVDQPEDLESSWAISLSTAQSALVKLENSDRALLTTKMLLEGVPIHYQSETCAVDRLEDVRSFMVEGNYVRQMVVHHRPRGNDEDDQNKFESLIEYLLVRGPVVASFDVFPSYDEEFTLNMGQGIFKPTPDEHHMRAYQTFPRHCIVLFGKGVQVQGSDIQEFWEGLESRGEEFGDEGFVRLARHHCVIREVVELKV</sequence>
<dbReference type="InterPro" id="IPR038765">
    <property type="entry name" value="Papain-like_cys_pep_sf"/>
</dbReference>
<evidence type="ECO:0000313" key="1">
    <source>
        <dbReference type="Proteomes" id="UP000504610"/>
    </source>
</evidence>
<dbReference type="GeneID" id="108806067"/>
<keyword evidence="1" id="KW-1185">Reference proteome</keyword>
<accession>A0A6J0JDB0</accession>
<dbReference type="RefSeq" id="XP_018433595.1">
    <property type="nucleotide sequence ID" value="XM_018578093.2"/>
</dbReference>
<dbReference type="AlphaFoldDB" id="A0A6J0JDB0"/>
<reference evidence="1" key="1">
    <citation type="journal article" date="2019" name="Database">
        <title>The radish genome database (RadishGD): an integrated information resource for radish genomics.</title>
        <authorList>
            <person name="Yu H.J."/>
            <person name="Baek S."/>
            <person name="Lee Y.J."/>
            <person name="Cho A."/>
            <person name="Mun J.H."/>
        </authorList>
    </citation>
    <scope>NUCLEOTIDE SEQUENCE [LARGE SCALE GENOMIC DNA]</scope>
    <source>
        <strain evidence="1">cv. WK10039</strain>
    </source>
</reference>
<proteinExistence type="predicted"/>
<evidence type="ECO:0000313" key="2">
    <source>
        <dbReference type="RefSeq" id="XP_018433595.1"/>
    </source>
</evidence>
<dbReference type="Proteomes" id="UP000504610">
    <property type="component" value="Chromosome 6"/>
</dbReference>
<dbReference type="OrthoDB" id="1106339at2759"/>